<dbReference type="SUPFAM" id="SSF110857">
    <property type="entry name" value="Gamma-glutamyl cyclotransferase-like"/>
    <property type="match status" value="1"/>
</dbReference>
<feature type="domain" description="Gamma-glutamylcyclotransferase AIG2-like" evidence="3">
    <location>
        <begin position="5"/>
        <end position="115"/>
    </location>
</feature>
<evidence type="ECO:0000259" key="3">
    <source>
        <dbReference type="Pfam" id="PF06094"/>
    </source>
</evidence>
<evidence type="ECO:0000256" key="1">
    <source>
        <dbReference type="ARBA" id="ARBA00008861"/>
    </source>
</evidence>
<dbReference type="PANTHER" id="PTHR12510:SF4">
    <property type="entry name" value="GAMMA-GLUTAMYLAMINECYCLOTRANSFERASE"/>
    <property type="match status" value="1"/>
</dbReference>
<accession>A0ABU9CG64</accession>
<gene>
    <name evidence="4" type="ORF">AACH10_11500</name>
</gene>
<protein>
    <recommendedName>
        <fullName evidence="2">Gamma-glutamylcyclotransferase family protein</fullName>
    </recommendedName>
</protein>
<dbReference type="InterPro" id="IPR036568">
    <property type="entry name" value="GGCT-like_sf"/>
</dbReference>
<evidence type="ECO:0000313" key="5">
    <source>
        <dbReference type="Proteomes" id="UP001365405"/>
    </source>
</evidence>
<keyword evidence="5" id="KW-1185">Reference proteome</keyword>
<dbReference type="CDD" id="cd06661">
    <property type="entry name" value="GGCT_like"/>
    <property type="match status" value="1"/>
</dbReference>
<dbReference type="InterPro" id="IPR039126">
    <property type="entry name" value="GGACT"/>
</dbReference>
<dbReference type="Proteomes" id="UP001365405">
    <property type="component" value="Unassembled WGS sequence"/>
</dbReference>
<comment type="similarity">
    <text evidence="1 2">Belongs to the gamma-glutamylcyclotransferase family.</text>
</comment>
<evidence type="ECO:0000256" key="2">
    <source>
        <dbReference type="RuleBase" id="RU367036"/>
    </source>
</evidence>
<organism evidence="4 5">
    <name type="scientific">Pseudaquabacterium inlustre</name>
    <dbReference type="NCBI Taxonomy" id="2984192"/>
    <lineage>
        <taxon>Bacteria</taxon>
        <taxon>Pseudomonadati</taxon>
        <taxon>Pseudomonadota</taxon>
        <taxon>Betaproteobacteria</taxon>
        <taxon>Burkholderiales</taxon>
        <taxon>Sphaerotilaceae</taxon>
        <taxon>Pseudaquabacterium</taxon>
    </lineage>
</organism>
<evidence type="ECO:0000313" key="4">
    <source>
        <dbReference type="EMBL" id="MEK8050862.1"/>
    </source>
</evidence>
<dbReference type="InterPro" id="IPR013024">
    <property type="entry name" value="GGCT-like"/>
</dbReference>
<dbReference type="EMBL" id="JBBUTH010000006">
    <property type="protein sequence ID" value="MEK8050862.1"/>
    <property type="molecule type" value="Genomic_DNA"/>
</dbReference>
<name>A0ABU9CG64_9BURK</name>
<dbReference type="Pfam" id="PF06094">
    <property type="entry name" value="GGACT"/>
    <property type="match status" value="1"/>
</dbReference>
<dbReference type="Gene3D" id="3.10.490.10">
    <property type="entry name" value="Gamma-glutamyl cyclotransferase-like"/>
    <property type="match status" value="1"/>
</dbReference>
<proteinExistence type="inferred from homology"/>
<comment type="caution">
    <text evidence="4">The sequence shown here is derived from an EMBL/GenBank/DDBJ whole genome shotgun (WGS) entry which is preliminary data.</text>
</comment>
<dbReference type="PANTHER" id="PTHR12510">
    <property type="entry name" value="TROPONIN C-AKIN-1 PROTEIN"/>
    <property type="match status" value="1"/>
</dbReference>
<dbReference type="RefSeq" id="WP_341410556.1">
    <property type="nucleotide sequence ID" value="NZ_JBBUTH010000006.1"/>
</dbReference>
<sequence>MPIRLFVYGTLKAGFPNHHLNTGRRLPGRYITCQAFPLYVVRLPAEDRAPWLMNLPGQGHCVTGEVYEVDAADLPAIDRLEEVGQPTGYERVSLALRSADDPSVQLQAQAYLKPAAQWPRCLAHEGPYAEYTLDHAVGYYLIQDGF</sequence>
<dbReference type="InterPro" id="IPR009288">
    <property type="entry name" value="AIG2-like_dom"/>
</dbReference>
<reference evidence="4 5" key="1">
    <citation type="submission" date="2024-04" db="EMBL/GenBank/DDBJ databases">
        <title>Novel species of the genus Ideonella isolated from streams.</title>
        <authorList>
            <person name="Lu H."/>
        </authorList>
    </citation>
    <scope>NUCLEOTIDE SEQUENCE [LARGE SCALE GENOMIC DNA]</scope>
    <source>
        <strain evidence="4 5">DXS22W</strain>
    </source>
</reference>